<keyword evidence="3" id="KW-1185">Reference proteome</keyword>
<accession>A0ABN3XLQ3</accession>
<sequence length="117" mass="13122">MDRCTELADTAAHVREFAKIMDRLDGERRLPGWIDRAENAELPMVRVFARSLRNDLDAVIQGLTSPFNSGIVEGRVTDLKSIKRQMAGRAGFPLLRKRVLLVAATRRPPTVTSDVIH</sequence>
<evidence type="ECO:0000313" key="2">
    <source>
        <dbReference type="EMBL" id="GAA2966925.1"/>
    </source>
</evidence>
<comment type="caution">
    <text evidence="2">The sequence shown here is derived from an EMBL/GenBank/DDBJ whole genome shotgun (WGS) entry which is preliminary data.</text>
</comment>
<reference evidence="2 3" key="1">
    <citation type="journal article" date="2019" name="Int. J. Syst. Evol. Microbiol.">
        <title>The Global Catalogue of Microorganisms (GCM) 10K type strain sequencing project: providing services to taxonomists for standard genome sequencing and annotation.</title>
        <authorList>
            <consortium name="The Broad Institute Genomics Platform"/>
            <consortium name="The Broad Institute Genome Sequencing Center for Infectious Disease"/>
            <person name="Wu L."/>
            <person name="Ma J."/>
        </authorList>
    </citation>
    <scope>NUCLEOTIDE SEQUENCE [LARGE SCALE GENOMIC DNA]</scope>
    <source>
        <strain evidence="2 3">JCM 9088</strain>
    </source>
</reference>
<organism evidence="2 3">
    <name type="scientific">Streptomyces enissocaesilis</name>
    <dbReference type="NCBI Taxonomy" id="332589"/>
    <lineage>
        <taxon>Bacteria</taxon>
        <taxon>Bacillati</taxon>
        <taxon>Actinomycetota</taxon>
        <taxon>Actinomycetes</taxon>
        <taxon>Kitasatosporales</taxon>
        <taxon>Streptomycetaceae</taxon>
        <taxon>Streptomyces</taxon>
        <taxon>Streptomyces rochei group</taxon>
    </lineage>
</organism>
<dbReference type="PANTHER" id="PTHR33498:SF1">
    <property type="entry name" value="TRANSPOSASE FOR INSERTION SEQUENCE ELEMENT IS1557"/>
    <property type="match status" value="1"/>
</dbReference>
<dbReference type="Proteomes" id="UP001500403">
    <property type="component" value="Unassembled WGS sequence"/>
</dbReference>
<proteinExistence type="predicted"/>
<dbReference type="Pfam" id="PF01610">
    <property type="entry name" value="DDE_Tnp_ISL3"/>
    <property type="match status" value="1"/>
</dbReference>
<name>A0ABN3XLQ3_9ACTN</name>
<evidence type="ECO:0000313" key="3">
    <source>
        <dbReference type="Proteomes" id="UP001500403"/>
    </source>
</evidence>
<dbReference type="EMBL" id="BAAAUD010000060">
    <property type="protein sequence ID" value="GAA2966925.1"/>
    <property type="molecule type" value="Genomic_DNA"/>
</dbReference>
<dbReference type="PANTHER" id="PTHR33498">
    <property type="entry name" value="TRANSPOSASE FOR INSERTION SEQUENCE ELEMENT IS1557"/>
    <property type="match status" value="1"/>
</dbReference>
<protein>
    <recommendedName>
        <fullName evidence="1">Transposase IS204/IS1001/IS1096/IS1165 DDE domain-containing protein</fullName>
    </recommendedName>
</protein>
<gene>
    <name evidence="2" type="ORF">GCM10010446_60760</name>
</gene>
<dbReference type="InterPro" id="IPR047951">
    <property type="entry name" value="Transpos_ISL3"/>
</dbReference>
<evidence type="ECO:0000259" key="1">
    <source>
        <dbReference type="Pfam" id="PF01610"/>
    </source>
</evidence>
<dbReference type="InterPro" id="IPR002560">
    <property type="entry name" value="Transposase_DDE"/>
</dbReference>
<feature type="domain" description="Transposase IS204/IS1001/IS1096/IS1165 DDE" evidence="1">
    <location>
        <begin position="14"/>
        <end position="97"/>
    </location>
</feature>